<proteinExistence type="predicted"/>
<keyword evidence="2" id="KW-1185">Reference proteome</keyword>
<protein>
    <submittedName>
        <fullName evidence="1">Uncharacterized protein</fullName>
    </submittedName>
</protein>
<evidence type="ECO:0000313" key="1">
    <source>
        <dbReference type="EMBL" id="KAI3819054.1"/>
    </source>
</evidence>
<comment type="caution">
    <text evidence="1">The sequence shown here is derived from an EMBL/GenBank/DDBJ whole genome shotgun (WGS) entry which is preliminary data.</text>
</comment>
<reference evidence="2" key="1">
    <citation type="journal article" date="2022" name="Mol. Ecol. Resour.">
        <title>The genomes of chicory, endive, great burdock and yacon provide insights into Asteraceae palaeo-polyploidization history and plant inulin production.</title>
        <authorList>
            <person name="Fan W."/>
            <person name="Wang S."/>
            <person name="Wang H."/>
            <person name="Wang A."/>
            <person name="Jiang F."/>
            <person name="Liu H."/>
            <person name="Zhao H."/>
            <person name="Xu D."/>
            <person name="Zhang Y."/>
        </authorList>
    </citation>
    <scope>NUCLEOTIDE SEQUENCE [LARGE SCALE GENOMIC DNA]</scope>
    <source>
        <strain evidence="2">cv. Yunnan</strain>
    </source>
</reference>
<organism evidence="1 2">
    <name type="scientific">Smallanthus sonchifolius</name>
    <dbReference type="NCBI Taxonomy" id="185202"/>
    <lineage>
        <taxon>Eukaryota</taxon>
        <taxon>Viridiplantae</taxon>
        <taxon>Streptophyta</taxon>
        <taxon>Embryophyta</taxon>
        <taxon>Tracheophyta</taxon>
        <taxon>Spermatophyta</taxon>
        <taxon>Magnoliopsida</taxon>
        <taxon>eudicotyledons</taxon>
        <taxon>Gunneridae</taxon>
        <taxon>Pentapetalae</taxon>
        <taxon>asterids</taxon>
        <taxon>campanulids</taxon>
        <taxon>Asterales</taxon>
        <taxon>Asteraceae</taxon>
        <taxon>Asteroideae</taxon>
        <taxon>Heliantheae alliance</taxon>
        <taxon>Millerieae</taxon>
        <taxon>Smallanthus</taxon>
    </lineage>
</organism>
<dbReference type="Proteomes" id="UP001056120">
    <property type="component" value="Linkage Group LG04"/>
</dbReference>
<accession>A0ACB9JF09</accession>
<sequence>MIRSPLFQLFLFGTCFKSDFGSNSSSFWVMDYLPNHCFSTLSLPSSRRDLCRLRNCLPSSSSRRQPVSPTAPSPPVPQQS</sequence>
<name>A0ACB9JF09_9ASTR</name>
<gene>
    <name evidence="1" type="ORF">L1987_12876</name>
</gene>
<dbReference type="EMBL" id="CM042021">
    <property type="protein sequence ID" value="KAI3819054.1"/>
    <property type="molecule type" value="Genomic_DNA"/>
</dbReference>
<evidence type="ECO:0000313" key="2">
    <source>
        <dbReference type="Proteomes" id="UP001056120"/>
    </source>
</evidence>
<reference evidence="1 2" key="2">
    <citation type="journal article" date="2022" name="Mol. Ecol. Resour.">
        <title>The genomes of chicory, endive, great burdock and yacon provide insights into Asteraceae paleo-polyploidization history and plant inulin production.</title>
        <authorList>
            <person name="Fan W."/>
            <person name="Wang S."/>
            <person name="Wang H."/>
            <person name="Wang A."/>
            <person name="Jiang F."/>
            <person name="Liu H."/>
            <person name="Zhao H."/>
            <person name="Xu D."/>
            <person name="Zhang Y."/>
        </authorList>
    </citation>
    <scope>NUCLEOTIDE SEQUENCE [LARGE SCALE GENOMIC DNA]</scope>
    <source>
        <strain evidence="2">cv. Yunnan</strain>
        <tissue evidence="1">Leaves</tissue>
    </source>
</reference>